<dbReference type="PANTHER" id="PTHR37534">
    <property type="entry name" value="TRANSCRIPTIONAL ACTIVATOR PROTEIN UGA3"/>
    <property type="match status" value="1"/>
</dbReference>
<dbReference type="CDD" id="cd12148">
    <property type="entry name" value="fungal_TF_MHR"/>
    <property type="match status" value="1"/>
</dbReference>
<dbReference type="AlphaFoldDB" id="W9YKR6"/>
<dbReference type="EMBL" id="AMWN01000003">
    <property type="protein sequence ID" value="EXJ90280.1"/>
    <property type="molecule type" value="Genomic_DNA"/>
</dbReference>
<name>W9YKR6_9EURO</name>
<dbReference type="OrthoDB" id="4113253at2759"/>
<organism evidence="4 5">
    <name type="scientific">Capronia coronata CBS 617.96</name>
    <dbReference type="NCBI Taxonomy" id="1182541"/>
    <lineage>
        <taxon>Eukaryota</taxon>
        <taxon>Fungi</taxon>
        <taxon>Dikarya</taxon>
        <taxon>Ascomycota</taxon>
        <taxon>Pezizomycotina</taxon>
        <taxon>Eurotiomycetes</taxon>
        <taxon>Chaetothyriomycetidae</taxon>
        <taxon>Chaetothyriales</taxon>
        <taxon>Herpotrichiellaceae</taxon>
        <taxon>Capronia</taxon>
    </lineage>
</organism>
<evidence type="ECO:0000256" key="1">
    <source>
        <dbReference type="ARBA" id="ARBA00004123"/>
    </source>
</evidence>
<sequence>MEATLPSFQPTASRRVAKIDCYNCVAAKRRCDRSRQQCSVCAANLEECNGYPYQLSWQTGVASRGKLKGKTFNINGHQIAPTTTSVRGFRFKEGRPRQKRSQKQKGSGNGPSIGPRLLQTQTPPTSDGVSSGQPRGQESIVQDLEILSQLHSDEVVVATKRMREDTRDQEKEYFLDSLSPTSAEIFVGLDELIHDNEADDTYPLVPANGHLESRIETMQREGSFCHVSEGHQNKRTPSTSGCDSSLFGQSSTLCGEDLVHEQISPAQSLDFRAREAVEDQWNSPDSYLKLAEGSMLTTCQMFLPQTVHLEQLLNLYDRELCSLPITHDIVANPFRCRQNTSHGTKYLLHAILALSMQHFVRMNDTSDQDPSSQLAVSYKHTAVHLYTSALEMETSTSTLSFIDTALILCTLESLNSAAAPWELHLCNAYRLLENAGGVSKIGNSPRLQAQVAMFLWWDCTVSLVSRSACIFPPEYYETIAEYDAESSWSVFSITGIPKQLFVYLHEIVQLAEEREKTITMKWVTFNMQRVHELETAISQLPGSSASSDELQDEEVIQSELDCSHALKAWKYALLLYIERTFKWNRRDARPSKAIVSFSRLTLDHVRCCRSSSVIQKQLLLPVFLAGSEANDQYARSFSRNYCDTWLKKSRYRMFQDASSLLEEIWSARDITNGSMHVWWGSVIDSKQQRKHASGQATRLQYLFG</sequence>
<dbReference type="STRING" id="1182541.W9YKR6"/>
<proteinExistence type="predicted"/>
<evidence type="ECO:0000256" key="3">
    <source>
        <dbReference type="SAM" id="MobiDB-lite"/>
    </source>
</evidence>
<dbReference type="RefSeq" id="XP_007722474.1">
    <property type="nucleotide sequence ID" value="XM_007724284.1"/>
</dbReference>
<keyword evidence="5" id="KW-1185">Reference proteome</keyword>
<reference evidence="4 5" key="1">
    <citation type="submission" date="2013-03" db="EMBL/GenBank/DDBJ databases">
        <title>The Genome Sequence of Capronia coronata CBS 617.96.</title>
        <authorList>
            <consortium name="The Broad Institute Genomics Platform"/>
            <person name="Cuomo C."/>
            <person name="de Hoog S."/>
            <person name="Gorbushina A."/>
            <person name="Walker B."/>
            <person name="Young S.K."/>
            <person name="Zeng Q."/>
            <person name="Gargeya S."/>
            <person name="Fitzgerald M."/>
            <person name="Haas B."/>
            <person name="Abouelleil A."/>
            <person name="Allen A.W."/>
            <person name="Alvarado L."/>
            <person name="Arachchi H.M."/>
            <person name="Berlin A.M."/>
            <person name="Chapman S.B."/>
            <person name="Gainer-Dewar J."/>
            <person name="Goldberg J."/>
            <person name="Griggs A."/>
            <person name="Gujja S."/>
            <person name="Hansen M."/>
            <person name="Howarth C."/>
            <person name="Imamovic A."/>
            <person name="Ireland A."/>
            <person name="Larimer J."/>
            <person name="McCowan C."/>
            <person name="Murphy C."/>
            <person name="Pearson M."/>
            <person name="Poon T.W."/>
            <person name="Priest M."/>
            <person name="Roberts A."/>
            <person name="Saif S."/>
            <person name="Shea T."/>
            <person name="Sisk P."/>
            <person name="Sykes S."/>
            <person name="Wortman J."/>
            <person name="Nusbaum C."/>
            <person name="Birren B."/>
        </authorList>
    </citation>
    <scope>NUCLEOTIDE SEQUENCE [LARGE SCALE GENOMIC DNA]</scope>
    <source>
        <strain evidence="4 5">CBS 617.96</strain>
    </source>
</reference>
<dbReference type="GO" id="GO:0005634">
    <property type="term" value="C:nucleus"/>
    <property type="evidence" value="ECO:0007669"/>
    <property type="project" value="UniProtKB-SubCell"/>
</dbReference>
<dbReference type="InterPro" id="IPR021858">
    <property type="entry name" value="Fun_TF"/>
</dbReference>
<dbReference type="eggNOG" id="ENOG502T1JF">
    <property type="taxonomic scope" value="Eukaryota"/>
</dbReference>
<feature type="compositionally biased region" description="Polar residues" evidence="3">
    <location>
        <begin position="118"/>
        <end position="136"/>
    </location>
</feature>
<feature type="region of interest" description="Disordered" evidence="3">
    <location>
        <begin position="83"/>
        <end position="136"/>
    </location>
</feature>
<comment type="caution">
    <text evidence="4">The sequence shown here is derived from an EMBL/GenBank/DDBJ whole genome shotgun (WGS) entry which is preliminary data.</text>
</comment>
<accession>W9YKR6</accession>
<protein>
    <recommendedName>
        <fullName evidence="6">Zn(2)-C6 fungal-type domain-containing protein</fullName>
    </recommendedName>
</protein>
<dbReference type="Proteomes" id="UP000019484">
    <property type="component" value="Unassembled WGS sequence"/>
</dbReference>
<dbReference type="Pfam" id="PF11951">
    <property type="entry name" value="Fungal_trans_2"/>
    <property type="match status" value="1"/>
</dbReference>
<dbReference type="GeneID" id="19158273"/>
<comment type="subcellular location">
    <subcellularLocation>
        <location evidence="1">Nucleus</location>
    </subcellularLocation>
</comment>
<keyword evidence="2" id="KW-0539">Nucleus</keyword>
<evidence type="ECO:0000313" key="4">
    <source>
        <dbReference type="EMBL" id="EXJ90280.1"/>
    </source>
</evidence>
<evidence type="ECO:0000256" key="2">
    <source>
        <dbReference type="ARBA" id="ARBA00023242"/>
    </source>
</evidence>
<evidence type="ECO:0008006" key="6">
    <source>
        <dbReference type="Google" id="ProtNLM"/>
    </source>
</evidence>
<evidence type="ECO:0000313" key="5">
    <source>
        <dbReference type="Proteomes" id="UP000019484"/>
    </source>
</evidence>
<dbReference type="HOGENOM" id="CLU_028540_1_1_1"/>
<dbReference type="PANTHER" id="PTHR37534:SF46">
    <property type="entry name" value="ZN(II)2CYS6 TRANSCRIPTION FACTOR (EUROFUNG)"/>
    <property type="match status" value="1"/>
</dbReference>
<gene>
    <name evidence="4" type="ORF">A1O1_03379</name>
</gene>